<keyword evidence="2" id="KW-1185">Reference proteome</keyword>
<protein>
    <recommendedName>
        <fullName evidence="3">LAGLIDADG endonuclease</fullName>
    </recommendedName>
</protein>
<name>A0ABM7GKV4_9GAMM</name>
<reference evidence="2" key="1">
    <citation type="journal article" date="2019" name="Microbiol. Resour. Announc.">
        <title>Complete Genome Sequence of Halomonas olivaria, a Moderately Halophilic Bacterium Isolated from Olive Processing Effluents, Obtained by Nanopore Sequencing.</title>
        <authorList>
            <person name="Nagata S."/>
            <person name="Ii K.M."/>
            <person name="Tsukimi T."/>
            <person name="Miura M.C."/>
            <person name="Galipon J."/>
            <person name="Arakawa K."/>
        </authorList>
    </citation>
    <scope>NUCLEOTIDE SEQUENCE [LARGE SCALE GENOMIC DNA]</scope>
    <source>
        <strain evidence="2">TYRC17</strain>
    </source>
</reference>
<dbReference type="EMBL" id="AP019416">
    <property type="protein sequence ID" value="BBI51286.1"/>
    <property type="molecule type" value="Genomic_DNA"/>
</dbReference>
<evidence type="ECO:0008006" key="3">
    <source>
        <dbReference type="Google" id="ProtNLM"/>
    </source>
</evidence>
<dbReference type="Proteomes" id="UP000289555">
    <property type="component" value="Chromosome"/>
</dbReference>
<proteinExistence type="predicted"/>
<sequence>MQGTLSVLDSFFCISFAQVNRQGNVMAQQSLTFQGVKSVDQVNKITTALMMLDGVDSAEVGRHGADVDGRVKRETLINAIDKLKLGVKVS</sequence>
<organism evidence="1 2">
    <name type="scientific">Vreelandella olivaria</name>
    <dbReference type="NCBI Taxonomy" id="390919"/>
    <lineage>
        <taxon>Bacteria</taxon>
        <taxon>Pseudomonadati</taxon>
        <taxon>Pseudomonadota</taxon>
        <taxon>Gammaproteobacteria</taxon>
        <taxon>Oceanospirillales</taxon>
        <taxon>Halomonadaceae</taxon>
        <taxon>Vreelandella</taxon>
    </lineage>
</organism>
<evidence type="ECO:0000313" key="1">
    <source>
        <dbReference type="EMBL" id="BBI51286.1"/>
    </source>
</evidence>
<evidence type="ECO:0000313" key="2">
    <source>
        <dbReference type="Proteomes" id="UP000289555"/>
    </source>
</evidence>
<gene>
    <name evidence="1" type="ORF">HORIV_37070</name>
</gene>
<accession>A0ABM7GKV4</accession>